<dbReference type="RefSeq" id="WP_323577752.1">
    <property type="nucleotide sequence ID" value="NZ_JAYGJQ010000002.1"/>
</dbReference>
<gene>
    <name evidence="2" type="ORF">SHI21_15615</name>
</gene>
<dbReference type="Gene3D" id="3.90.1010.10">
    <property type="match status" value="1"/>
</dbReference>
<dbReference type="EMBL" id="JAYGJQ010000002">
    <property type="protein sequence ID" value="MEA9357657.1"/>
    <property type="molecule type" value="Genomic_DNA"/>
</dbReference>
<keyword evidence="3" id="KW-1185">Reference proteome</keyword>
<evidence type="ECO:0000313" key="3">
    <source>
        <dbReference type="Proteomes" id="UP001302274"/>
    </source>
</evidence>
<reference evidence="2 3" key="1">
    <citation type="submission" date="2023-11" db="EMBL/GenBank/DDBJ databases">
        <title>A Novel Polar Bacteriovorax (B. antarcticus) Isolated from the Biocrust in Antarctica.</title>
        <authorList>
            <person name="Mun W."/>
            <person name="Choi S.Y."/>
            <person name="Mitchell R.J."/>
        </authorList>
    </citation>
    <scope>NUCLEOTIDE SEQUENCE [LARGE SCALE GENOMIC DNA]</scope>
    <source>
        <strain evidence="2 3">PP10</strain>
    </source>
</reference>
<evidence type="ECO:0000313" key="2">
    <source>
        <dbReference type="EMBL" id="MEA9357657.1"/>
    </source>
</evidence>
<dbReference type="CDD" id="cd06664">
    <property type="entry name" value="IscU_like"/>
    <property type="match status" value="1"/>
</dbReference>
<dbReference type="Proteomes" id="UP001302274">
    <property type="component" value="Unassembled WGS sequence"/>
</dbReference>
<dbReference type="SUPFAM" id="SSF82649">
    <property type="entry name" value="SufE/NifU"/>
    <property type="match status" value="1"/>
</dbReference>
<comment type="caution">
    <text evidence="2">The sequence shown here is derived from an EMBL/GenBank/DDBJ whole genome shotgun (WGS) entry which is preliminary data.</text>
</comment>
<evidence type="ECO:0000259" key="1">
    <source>
        <dbReference type="Pfam" id="PF01592"/>
    </source>
</evidence>
<dbReference type="InterPro" id="IPR002871">
    <property type="entry name" value="NIF_FeS_clus_asmbl_NifU_N"/>
</dbReference>
<dbReference type="Pfam" id="PF01592">
    <property type="entry name" value="NifU_N"/>
    <property type="match status" value="1"/>
</dbReference>
<proteinExistence type="predicted"/>
<accession>A0ABU5VXH6</accession>
<organism evidence="2 3">
    <name type="scientific">Bacteriovorax antarcticus</name>
    <dbReference type="NCBI Taxonomy" id="3088717"/>
    <lineage>
        <taxon>Bacteria</taxon>
        <taxon>Pseudomonadati</taxon>
        <taxon>Bdellovibrionota</taxon>
        <taxon>Bacteriovoracia</taxon>
        <taxon>Bacteriovoracales</taxon>
        <taxon>Bacteriovoracaceae</taxon>
        <taxon>Bacteriovorax</taxon>
    </lineage>
</organism>
<feature type="domain" description="NIF system FeS cluster assembly NifU N-terminal" evidence="1">
    <location>
        <begin position="6"/>
        <end position="65"/>
    </location>
</feature>
<name>A0ABU5VXH6_9BACT</name>
<protein>
    <submittedName>
        <fullName evidence="2">Iron-sulfur cluster assembly scaffold protein</fullName>
    </submittedName>
</protein>
<sequence length="138" mass="15487">MSQEIERKGQCHNPLYGDKIAISIMSKDGILQSIKILPTGCSISAASASLIADLIEGKTIAEVEEFITSVNEHFSLVNAHKEWPKKLKFLSPLRRIRETPFKDSMRADYQGTAKEALKNYQSSTKIEDSDKVETRKDT</sequence>